<dbReference type="InterPro" id="IPR047001">
    <property type="entry name" value="MnmG_C_subdom"/>
</dbReference>
<dbReference type="InterPro" id="IPR049312">
    <property type="entry name" value="GIDA_C_N"/>
</dbReference>
<evidence type="ECO:0000313" key="11">
    <source>
        <dbReference type="EnsemblPlants" id="KQL08708"/>
    </source>
</evidence>
<feature type="domain" description="VWFA" evidence="9">
    <location>
        <begin position="55"/>
        <end position="257"/>
    </location>
</feature>
<dbReference type="EnsemblPlants" id="KQL08708">
    <property type="protein sequence ID" value="KQL08708"/>
    <property type="gene ID" value="SETIT_000206mg"/>
</dbReference>
<dbReference type="Proteomes" id="UP000004995">
    <property type="component" value="Unassembled WGS sequence"/>
</dbReference>
<dbReference type="FunFam" id="3.50.50.60:FF:000094">
    <property type="entry name" value="tRNA uridine 5-carboxymethylaminomethyl modification enzyme MnmG"/>
    <property type="match status" value="1"/>
</dbReference>
<evidence type="ECO:0000256" key="4">
    <source>
        <dbReference type="ARBA" id="ARBA00022630"/>
    </source>
</evidence>
<dbReference type="Gene3D" id="3.50.50.60">
    <property type="entry name" value="FAD/NAD(P)-binding domain"/>
    <property type="match status" value="2"/>
</dbReference>
<dbReference type="SUPFAM" id="SSF51905">
    <property type="entry name" value="FAD/NAD(P)-binding domain"/>
    <property type="match status" value="1"/>
</dbReference>
<dbReference type="InterPro" id="IPR010734">
    <property type="entry name" value="Copine_C"/>
</dbReference>
<evidence type="ECO:0000256" key="1">
    <source>
        <dbReference type="ARBA" id="ARBA00001974"/>
    </source>
</evidence>
<protein>
    <submittedName>
        <fullName evidence="11">Uncharacterized protein</fullName>
    </submittedName>
</protein>
<sequence>MWGEKTHHKHWHQGHGPSGSSKGEKHGKQQPKFIPDNYSSVDEVITALREAGLESSNLILGIDFTKSNEWSGRHSFGRKSLHAINGNPNPYEQAISIIGRTLSPFDDDNLIPCFGFGDASTHDHSVFSFYQDNHPCRGFEEVLVRYRQIVPHLNLSGPTSFAPLIYAAISVVENSNWQYHVLVIIADGQVTAANTNDGRLSPQEQATIQAIVDASYYPLSIVMVGVGDGPWDAMQHFDDCIPERAFDNFQFVNFTGIMSTSKDMSKKEAAFALAALMEIPSQYKATQGLRPSEGRLDSERYDVIVVGGGHAGCEAALASARLGARTLLLTLNIDRIAWQPCNPAVGGPAKSQLVHEVDALGGEIGKIADRCYLQKRVLNSSKGPAVRALRAQTDKREYAIEMKNIVESTENLFIREAMATEVLIGKNDSVEGVHTFFGMDFYAPSVVLTTGTFMSGKIWVGRTSMPAGRAGESASHGLTENLQQLGFETDRLKTGTPPRIDRRTVDFSGLEPQHGDEEVGWFSFDPEFHVEREQMCCYLTRTTKETHQIVRDNLDETPTYGGWVEAKGPRYCPAIEDKIVRFKDKESHQIFLEPEGRNVPELYLQGFSTGLPERLQLSLVRTIPGLENCLMLRPAYAVEYDYLPAYQCSRSLMTKKFEGLFFSGQINGTTGYEEAAAQGIISGVNAARHSDGKSLIILERESSYIGTLIDDLVTKDLREPYRMLTSRSEHRLLLRADNADSRLTPLGRDIGLIDDRRWELYQSKQARIKQEKERLKSTKVPGGEFAAEVSAVSNQPVKDSSTLEAILKKPHVQYKLLDKHGFGNENLSRIEKECIEIDIKYEGFIARQQSQLHQIVNQEHRKLPEDLDYHSMKNLSIEAREKLSRVRPQTIGQASRIGGVSPADMTVLLIWMESNRRMANHRRQQDQLRAAAVKVDDSSEEVARASTA</sequence>
<dbReference type="EMBL" id="AGNK02003465">
    <property type="status" value="NOT_ANNOTATED_CDS"/>
    <property type="molecule type" value="Genomic_DNA"/>
</dbReference>
<organism evidence="11 12">
    <name type="scientific">Setaria italica</name>
    <name type="common">Foxtail millet</name>
    <name type="synonym">Panicum italicum</name>
    <dbReference type="NCBI Taxonomy" id="4555"/>
    <lineage>
        <taxon>Eukaryota</taxon>
        <taxon>Viridiplantae</taxon>
        <taxon>Streptophyta</taxon>
        <taxon>Embryophyta</taxon>
        <taxon>Tracheophyta</taxon>
        <taxon>Spermatophyta</taxon>
        <taxon>Magnoliopsida</taxon>
        <taxon>Liliopsida</taxon>
        <taxon>Poales</taxon>
        <taxon>Poaceae</taxon>
        <taxon>PACMAD clade</taxon>
        <taxon>Panicoideae</taxon>
        <taxon>Panicodae</taxon>
        <taxon>Paniceae</taxon>
        <taxon>Cenchrinae</taxon>
        <taxon>Setaria</taxon>
    </lineage>
</organism>
<comment type="similarity">
    <text evidence="2">Belongs to the MnmG family.</text>
</comment>
<comment type="cofactor">
    <cofactor evidence="1">
        <name>FAD</name>
        <dbReference type="ChEBI" id="CHEBI:57692"/>
    </cofactor>
</comment>
<reference evidence="11" key="2">
    <citation type="submission" date="2018-08" db="UniProtKB">
        <authorList>
            <consortium name="EnsemblPlants"/>
        </authorList>
    </citation>
    <scope>IDENTIFICATION</scope>
    <source>
        <strain evidence="11">Yugu1</strain>
    </source>
</reference>
<dbReference type="OMA" id="RTNENTH"/>
<dbReference type="InterPro" id="IPR002218">
    <property type="entry name" value="MnmG-rel"/>
</dbReference>
<keyword evidence="7" id="KW-0520">NAD</keyword>
<dbReference type="STRING" id="4555.K3XE89"/>
<dbReference type="Pfam" id="PF01134">
    <property type="entry name" value="GIDA"/>
    <property type="match status" value="1"/>
</dbReference>
<dbReference type="InterPro" id="IPR026904">
    <property type="entry name" value="MnmG_C"/>
</dbReference>
<evidence type="ECO:0000256" key="7">
    <source>
        <dbReference type="ARBA" id="ARBA00023027"/>
    </source>
</evidence>
<dbReference type="SMART" id="SM01228">
    <property type="entry name" value="GIDA_assoc_3"/>
    <property type="match status" value="1"/>
</dbReference>
<evidence type="ECO:0000256" key="2">
    <source>
        <dbReference type="ARBA" id="ARBA00007653"/>
    </source>
</evidence>
<dbReference type="FunFam" id="1.10.10.1800:FF:000001">
    <property type="entry name" value="tRNA uridine 5-carboxymethylaminomethyl modification enzyme MnmG"/>
    <property type="match status" value="1"/>
</dbReference>
<keyword evidence="5" id="KW-0819">tRNA processing</keyword>
<evidence type="ECO:0000259" key="9">
    <source>
        <dbReference type="SMART" id="SM00327"/>
    </source>
</evidence>
<feature type="region of interest" description="Disordered" evidence="8">
    <location>
        <begin position="1"/>
        <end position="36"/>
    </location>
</feature>
<dbReference type="PANTHER" id="PTHR11806:SF0">
    <property type="entry name" value="PROTEIN MTO1 HOMOLOG, MITOCHONDRIAL"/>
    <property type="match status" value="1"/>
</dbReference>
<dbReference type="GO" id="GO:0070899">
    <property type="term" value="P:mitochondrial tRNA wobble uridine modification"/>
    <property type="evidence" value="ECO:0007669"/>
    <property type="project" value="UniProtKB-ARBA"/>
</dbReference>
<dbReference type="HAMAP" id="MF_00129">
    <property type="entry name" value="MnmG_GidA"/>
    <property type="match status" value="1"/>
</dbReference>
<dbReference type="FunFam" id="3.50.50.60:FF:000119">
    <property type="entry name" value="tRNA uridine 5-carboxymethylaminomethyl modification enzyme MnmG"/>
    <property type="match status" value="1"/>
</dbReference>
<dbReference type="InterPro" id="IPR002035">
    <property type="entry name" value="VWF_A"/>
</dbReference>
<dbReference type="InterPro" id="IPR036465">
    <property type="entry name" value="vWFA_dom_sf"/>
</dbReference>
<dbReference type="InterPro" id="IPR004416">
    <property type="entry name" value="MnmG"/>
</dbReference>
<dbReference type="GO" id="GO:0005739">
    <property type="term" value="C:mitochondrion"/>
    <property type="evidence" value="ECO:0007669"/>
    <property type="project" value="GOC"/>
</dbReference>
<dbReference type="AlphaFoldDB" id="K3XE89"/>
<dbReference type="GO" id="GO:0050660">
    <property type="term" value="F:flavin adenine dinucleotide binding"/>
    <property type="evidence" value="ECO:0000318"/>
    <property type="project" value="GO_Central"/>
</dbReference>
<dbReference type="Pfam" id="PF07002">
    <property type="entry name" value="Copine"/>
    <property type="match status" value="1"/>
</dbReference>
<dbReference type="InterPro" id="IPR040131">
    <property type="entry name" value="MnmG_N"/>
</dbReference>
<evidence type="ECO:0000313" key="12">
    <source>
        <dbReference type="Proteomes" id="UP000004995"/>
    </source>
</evidence>
<dbReference type="SUPFAM" id="SSF53300">
    <property type="entry name" value="vWA-like"/>
    <property type="match status" value="1"/>
</dbReference>
<evidence type="ECO:0000259" key="10">
    <source>
        <dbReference type="SMART" id="SM01228"/>
    </source>
</evidence>
<dbReference type="InterPro" id="IPR044920">
    <property type="entry name" value="MnmG_C_subdom_sf"/>
</dbReference>
<proteinExistence type="inferred from homology"/>
<accession>K3XE89</accession>
<dbReference type="InterPro" id="IPR036188">
    <property type="entry name" value="FAD/NAD-bd_sf"/>
</dbReference>
<feature type="compositionally biased region" description="Basic residues" evidence="8">
    <location>
        <begin position="1"/>
        <end position="13"/>
    </location>
</feature>
<name>K3XE89_SETIT</name>
<dbReference type="Pfam" id="PF21680">
    <property type="entry name" value="GIDA_C_1st"/>
    <property type="match status" value="1"/>
</dbReference>
<dbReference type="PANTHER" id="PTHR11806">
    <property type="entry name" value="GLUCOSE INHIBITED DIVISION PROTEIN A"/>
    <property type="match status" value="1"/>
</dbReference>
<keyword evidence="12" id="KW-1185">Reference proteome</keyword>
<dbReference type="InParanoid" id="K3XE89"/>
<dbReference type="GO" id="GO:0030488">
    <property type="term" value="P:tRNA methylation"/>
    <property type="evidence" value="ECO:0000318"/>
    <property type="project" value="GO_Central"/>
</dbReference>
<dbReference type="FunFam" id="1.10.150.570:FF:000001">
    <property type="entry name" value="tRNA uridine 5-carboxymethylaminomethyl modification enzyme MnmG"/>
    <property type="match status" value="1"/>
</dbReference>
<dbReference type="Gene3D" id="1.10.150.570">
    <property type="entry name" value="GidA associated domain, C-terminal subdomain"/>
    <property type="match status" value="1"/>
</dbReference>
<evidence type="ECO:0000256" key="8">
    <source>
        <dbReference type="SAM" id="MobiDB-lite"/>
    </source>
</evidence>
<reference evidence="12" key="1">
    <citation type="journal article" date="2012" name="Nat. Biotechnol.">
        <title>Reference genome sequence of the model plant Setaria.</title>
        <authorList>
            <person name="Bennetzen J.L."/>
            <person name="Schmutz J."/>
            <person name="Wang H."/>
            <person name="Percifield R."/>
            <person name="Hawkins J."/>
            <person name="Pontaroli A.C."/>
            <person name="Estep M."/>
            <person name="Feng L."/>
            <person name="Vaughn J.N."/>
            <person name="Grimwood J."/>
            <person name="Jenkins J."/>
            <person name="Barry K."/>
            <person name="Lindquist E."/>
            <person name="Hellsten U."/>
            <person name="Deshpande S."/>
            <person name="Wang X."/>
            <person name="Wu X."/>
            <person name="Mitros T."/>
            <person name="Triplett J."/>
            <person name="Yang X."/>
            <person name="Ye C.Y."/>
            <person name="Mauro-Herrera M."/>
            <person name="Wang L."/>
            <person name="Li P."/>
            <person name="Sharma M."/>
            <person name="Sharma R."/>
            <person name="Ronald P.C."/>
            <person name="Panaud O."/>
            <person name="Kellogg E.A."/>
            <person name="Brutnell T.P."/>
            <person name="Doust A.N."/>
            <person name="Tuskan G.A."/>
            <person name="Rokhsar D."/>
            <person name="Devos K.M."/>
        </authorList>
    </citation>
    <scope>NUCLEOTIDE SEQUENCE [LARGE SCALE GENOMIC DNA]</scope>
    <source>
        <strain evidence="12">cv. Yugu1</strain>
    </source>
</reference>
<dbReference type="CDD" id="cd01459">
    <property type="entry name" value="vWA_copine_like"/>
    <property type="match status" value="1"/>
</dbReference>
<dbReference type="SMART" id="SM00327">
    <property type="entry name" value="VWA"/>
    <property type="match status" value="1"/>
</dbReference>
<dbReference type="Pfam" id="PF13932">
    <property type="entry name" value="SAM_GIDA_C"/>
    <property type="match status" value="1"/>
</dbReference>
<dbReference type="NCBIfam" id="TIGR00136">
    <property type="entry name" value="mnmG_gidA"/>
    <property type="match status" value="1"/>
</dbReference>
<keyword evidence="3" id="KW-0963">Cytoplasm</keyword>
<dbReference type="HOGENOM" id="CLU_013577_0_0_1"/>
<dbReference type="GO" id="GO:0002098">
    <property type="term" value="P:tRNA wobble uridine modification"/>
    <property type="evidence" value="ECO:0000318"/>
    <property type="project" value="GO_Central"/>
</dbReference>
<feature type="domain" description="tRNA uridine 5-carboxymethylaminomethyl modification enzyme C-terminal subdomain" evidence="10">
    <location>
        <begin position="839"/>
        <end position="910"/>
    </location>
</feature>
<evidence type="ECO:0000256" key="6">
    <source>
        <dbReference type="ARBA" id="ARBA00022827"/>
    </source>
</evidence>
<keyword evidence="6" id="KW-0274">FAD</keyword>
<evidence type="ECO:0000256" key="3">
    <source>
        <dbReference type="ARBA" id="ARBA00022490"/>
    </source>
</evidence>
<dbReference type="Gene3D" id="1.10.10.1800">
    <property type="entry name" value="tRNA uridine 5-carboxymethylaminomethyl modification enzyme MnmG/GidA"/>
    <property type="match status" value="1"/>
</dbReference>
<evidence type="ECO:0000256" key="5">
    <source>
        <dbReference type="ARBA" id="ARBA00022694"/>
    </source>
</evidence>
<dbReference type="eggNOG" id="KOG1327">
    <property type="taxonomic scope" value="Eukaryota"/>
</dbReference>
<dbReference type="Gramene" id="KQL08708">
    <property type="protein sequence ID" value="KQL08708"/>
    <property type="gene ID" value="SETIT_000206mg"/>
</dbReference>
<keyword evidence="4" id="KW-0285">Flavoprotein</keyword>
<dbReference type="eggNOG" id="KOG2311">
    <property type="taxonomic scope" value="Eukaryota"/>
</dbReference>